<proteinExistence type="inferred from homology"/>
<dbReference type="EMBL" id="DPRK01000020">
    <property type="protein sequence ID" value="HCY80335.1"/>
    <property type="molecule type" value="Genomic_DNA"/>
</dbReference>
<dbReference type="Pfam" id="PF13102">
    <property type="entry name" value="Phage_int_SAM_5"/>
    <property type="match status" value="1"/>
</dbReference>
<dbReference type="InterPro" id="IPR010998">
    <property type="entry name" value="Integrase_recombinase_N"/>
</dbReference>
<gene>
    <name evidence="5" type="ORF">DHV22_01360</name>
</gene>
<dbReference type="Proteomes" id="UP000263268">
    <property type="component" value="Unassembled WGS sequence"/>
</dbReference>
<dbReference type="PROSITE" id="PS51898">
    <property type="entry name" value="TYR_RECOMBINASE"/>
    <property type="match status" value="1"/>
</dbReference>
<dbReference type="Gene3D" id="1.10.443.10">
    <property type="entry name" value="Intergrase catalytic core"/>
    <property type="match status" value="1"/>
</dbReference>
<dbReference type="InterPro" id="IPR013762">
    <property type="entry name" value="Integrase-like_cat_sf"/>
</dbReference>
<keyword evidence="2" id="KW-0238">DNA-binding</keyword>
<organism evidence="5 6">
    <name type="scientific">Xanthomarina gelatinilytica</name>
    <dbReference type="NCBI Taxonomy" id="1137281"/>
    <lineage>
        <taxon>Bacteria</taxon>
        <taxon>Pseudomonadati</taxon>
        <taxon>Bacteroidota</taxon>
        <taxon>Flavobacteriia</taxon>
        <taxon>Flavobacteriales</taxon>
        <taxon>Flavobacteriaceae</taxon>
        <taxon>Xanthomarina</taxon>
    </lineage>
</organism>
<keyword evidence="3" id="KW-0233">DNA recombination</keyword>
<accession>A0A3D6BQI4</accession>
<evidence type="ECO:0000313" key="6">
    <source>
        <dbReference type="Proteomes" id="UP000263268"/>
    </source>
</evidence>
<dbReference type="GO" id="GO:0003677">
    <property type="term" value="F:DNA binding"/>
    <property type="evidence" value="ECO:0007669"/>
    <property type="project" value="UniProtKB-KW"/>
</dbReference>
<dbReference type="PANTHER" id="PTHR30349:SF64">
    <property type="entry name" value="PROPHAGE INTEGRASE INTD-RELATED"/>
    <property type="match status" value="1"/>
</dbReference>
<protein>
    <submittedName>
        <fullName evidence="5">Integrase</fullName>
    </submittedName>
</protein>
<comment type="caution">
    <text evidence="5">The sequence shown here is derived from an EMBL/GenBank/DDBJ whole genome shotgun (WGS) entry which is preliminary data.</text>
</comment>
<dbReference type="Gene3D" id="1.10.150.130">
    <property type="match status" value="1"/>
</dbReference>
<dbReference type="Pfam" id="PF00589">
    <property type="entry name" value="Phage_integrase"/>
    <property type="match status" value="1"/>
</dbReference>
<name>A0A3D6BQI4_9FLAO</name>
<evidence type="ECO:0000256" key="3">
    <source>
        <dbReference type="ARBA" id="ARBA00023172"/>
    </source>
</evidence>
<dbReference type="InterPro" id="IPR025269">
    <property type="entry name" value="SAM-like_dom"/>
</dbReference>
<sequence>MEHTFFLKEPKSNKETLILFSCYFKHESKQFKYSTGEKINPKHWNFSVNRPKLKGSIKDANANVIKTQLGRYSDKFEEVEGLCARINEDFTSKILKEAFDTEFKRVSVRKNIFFDAYNTFMEEKKKRNEWKPSTIKRYKNIENHLREFQTNKKYKLTFSTINNKFYTEFSDYCYNTLDHNTNTFSRNLGLFKTFMFWALKEKYTYNETFKEFVKPERVITKEIALTLDQVTAIFEFVPKSKALERVKDIFVFQCLTGLRYGELKLINERTIINNTLVIQEEKDVTKSARVVPLFEISNYILKKYNYKLPLLSNQKQNEFIKDVFEAAEFTFDVEYSRTKNKVQETKVKAFNKRISTHTARRTFVTIMKKKGIADKTIMEMTGHKDLKTPNTYYKVDDIAKIDAVNLAFGEMKLPKLKRA</sequence>
<dbReference type="SUPFAM" id="SSF56349">
    <property type="entry name" value="DNA breaking-rejoining enzymes"/>
    <property type="match status" value="1"/>
</dbReference>
<feature type="domain" description="Tyr recombinase" evidence="4">
    <location>
        <begin position="220"/>
        <end position="405"/>
    </location>
</feature>
<dbReference type="GO" id="GO:0006310">
    <property type="term" value="P:DNA recombination"/>
    <property type="evidence" value="ECO:0007669"/>
    <property type="project" value="UniProtKB-KW"/>
</dbReference>
<evidence type="ECO:0000256" key="2">
    <source>
        <dbReference type="ARBA" id="ARBA00023125"/>
    </source>
</evidence>
<dbReference type="InterPro" id="IPR050090">
    <property type="entry name" value="Tyrosine_recombinase_XerCD"/>
</dbReference>
<evidence type="ECO:0000313" key="5">
    <source>
        <dbReference type="EMBL" id="HCY80335.1"/>
    </source>
</evidence>
<dbReference type="AlphaFoldDB" id="A0A3D6BQI4"/>
<reference evidence="5 6" key="1">
    <citation type="journal article" date="2018" name="Nat. Biotechnol.">
        <title>A standardized bacterial taxonomy based on genome phylogeny substantially revises the tree of life.</title>
        <authorList>
            <person name="Parks D.H."/>
            <person name="Chuvochina M."/>
            <person name="Waite D.W."/>
            <person name="Rinke C."/>
            <person name="Skarshewski A."/>
            <person name="Chaumeil P.A."/>
            <person name="Hugenholtz P."/>
        </authorList>
    </citation>
    <scope>NUCLEOTIDE SEQUENCE [LARGE SCALE GENOMIC DNA]</scope>
    <source>
        <strain evidence="5">UBA10227</strain>
    </source>
</reference>
<dbReference type="PANTHER" id="PTHR30349">
    <property type="entry name" value="PHAGE INTEGRASE-RELATED"/>
    <property type="match status" value="1"/>
</dbReference>
<evidence type="ECO:0000259" key="4">
    <source>
        <dbReference type="PROSITE" id="PS51898"/>
    </source>
</evidence>
<comment type="similarity">
    <text evidence="1">Belongs to the 'phage' integrase family.</text>
</comment>
<dbReference type="GO" id="GO:0015074">
    <property type="term" value="P:DNA integration"/>
    <property type="evidence" value="ECO:0007669"/>
    <property type="project" value="InterPro"/>
</dbReference>
<dbReference type="InterPro" id="IPR002104">
    <property type="entry name" value="Integrase_catalytic"/>
</dbReference>
<evidence type="ECO:0000256" key="1">
    <source>
        <dbReference type="ARBA" id="ARBA00008857"/>
    </source>
</evidence>
<dbReference type="InterPro" id="IPR011010">
    <property type="entry name" value="DNA_brk_join_enz"/>
</dbReference>